<dbReference type="PROSITE" id="PS00659">
    <property type="entry name" value="GLYCOSYL_HYDROL_F5"/>
    <property type="match status" value="1"/>
</dbReference>
<gene>
    <name evidence="9" type="ORF">Mucpa_1912</name>
</gene>
<evidence type="ECO:0000259" key="8">
    <source>
        <dbReference type="Pfam" id="PF00150"/>
    </source>
</evidence>
<accession>H1YD02</accession>
<evidence type="ECO:0000256" key="5">
    <source>
        <dbReference type="ARBA" id="ARBA00023295"/>
    </source>
</evidence>
<dbReference type="Gene3D" id="3.20.20.80">
    <property type="entry name" value="Glycosidases"/>
    <property type="match status" value="1"/>
</dbReference>
<evidence type="ECO:0000313" key="10">
    <source>
        <dbReference type="Proteomes" id="UP000002774"/>
    </source>
</evidence>
<sequence>MIAVGTYRYNWVVIISCLFQLSCIPMHIMAKTKPTTVPADVLLFKKAQSLGPGINLSWLEQTWDSHILQDTSITEHDFKLLKTLGFKSIRLPVAFTHFERNNVPLDSVLLRINKVLALCKKYGFNLVIDYHYGNLTNENYQAETLKITDFWQKMAKIYIKERADRLFFEIYNEPTVDDAIWKDAAYNIVTGIRKIDKKRTLLVGASNYNSIYELSRFVRLADENIIYCFHFYEPFFFTHQGALWVGDQVATTGVSFPYNEEKFPALNPRAKNTWGETNYYKYRNDGNEASLMDKLKGYVKPWADRYKVPVVCTEYGVYNKYADQYSRCRYIKAMRTTLKALNIPGMLWEYNSNFSIFDGKPSLDNLPDCMRDAIGYTN</sequence>
<dbReference type="STRING" id="714943.Mucpa_1912"/>
<dbReference type="EMBL" id="CM001403">
    <property type="protein sequence ID" value="EHQ26059.1"/>
    <property type="molecule type" value="Genomic_DNA"/>
</dbReference>
<dbReference type="eggNOG" id="COG2730">
    <property type="taxonomic scope" value="Bacteria"/>
</dbReference>
<proteinExistence type="inferred from homology"/>
<dbReference type="PANTHER" id="PTHR31297">
    <property type="entry name" value="GLUCAN ENDO-1,6-BETA-GLUCOSIDASE B"/>
    <property type="match status" value="1"/>
</dbReference>
<dbReference type="Proteomes" id="UP000002774">
    <property type="component" value="Chromosome"/>
</dbReference>
<keyword evidence="6" id="KW-0624">Polysaccharide degradation</keyword>
<dbReference type="SUPFAM" id="SSF51445">
    <property type="entry name" value="(Trans)glycosidases"/>
    <property type="match status" value="1"/>
</dbReference>
<dbReference type="GO" id="GO:0030245">
    <property type="term" value="P:cellulose catabolic process"/>
    <property type="evidence" value="ECO:0007669"/>
    <property type="project" value="UniProtKB-KW"/>
</dbReference>
<dbReference type="Pfam" id="PF00150">
    <property type="entry name" value="Cellulase"/>
    <property type="match status" value="1"/>
</dbReference>
<keyword evidence="4" id="KW-0119">Carbohydrate metabolism</keyword>
<reference evidence="9" key="1">
    <citation type="submission" date="2011-09" db="EMBL/GenBank/DDBJ databases">
        <title>The permanent draft genome of Mucilaginibacter paludis DSM 18603.</title>
        <authorList>
            <consortium name="US DOE Joint Genome Institute (JGI-PGF)"/>
            <person name="Lucas S."/>
            <person name="Han J."/>
            <person name="Lapidus A."/>
            <person name="Bruce D."/>
            <person name="Goodwin L."/>
            <person name="Pitluck S."/>
            <person name="Peters L."/>
            <person name="Kyrpides N."/>
            <person name="Mavromatis K."/>
            <person name="Ivanova N."/>
            <person name="Mikhailova N."/>
            <person name="Held B."/>
            <person name="Detter J.C."/>
            <person name="Tapia R."/>
            <person name="Han C."/>
            <person name="Land M."/>
            <person name="Hauser L."/>
            <person name="Markowitz V."/>
            <person name="Cheng J.-F."/>
            <person name="Hugenholtz P."/>
            <person name="Woyke T."/>
            <person name="Wu D."/>
            <person name="Tindall B."/>
            <person name="Brambilla E."/>
            <person name="Klenk H.-P."/>
            <person name="Eisen J.A."/>
        </authorList>
    </citation>
    <scope>NUCLEOTIDE SEQUENCE [LARGE SCALE GENOMIC DNA]</scope>
    <source>
        <strain evidence="9">DSM 18603</strain>
    </source>
</reference>
<comment type="similarity">
    <text evidence="1 7">Belongs to the glycosyl hydrolase 5 (cellulase A) family.</text>
</comment>
<dbReference type="PANTHER" id="PTHR31297:SF41">
    <property type="entry name" value="ENDOGLUCANASE, PUTATIVE (AFU_ORTHOLOGUE AFUA_5G01830)-RELATED"/>
    <property type="match status" value="1"/>
</dbReference>
<evidence type="ECO:0000256" key="6">
    <source>
        <dbReference type="ARBA" id="ARBA00023326"/>
    </source>
</evidence>
<evidence type="ECO:0000256" key="7">
    <source>
        <dbReference type="RuleBase" id="RU361153"/>
    </source>
</evidence>
<dbReference type="GO" id="GO:0005576">
    <property type="term" value="C:extracellular region"/>
    <property type="evidence" value="ECO:0007669"/>
    <property type="project" value="TreeGrafter"/>
</dbReference>
<dbReference type="GO" id="GO:0009986">
    <property type="term" value="C:cell surface"/>
    <property type="evidence" value="ECO:0007669"/>
    <property type="project" value="TreeGrafter"/>
</dbReference>
<keyword evidence="3" id="KW-0136">Cellulose degradation</keyword>
<dbReference type="GO" id="GO:0008422">
    <property type="term" value="F:beta-glucosidase activity"/>
    <property type="evidence" value="ECO:0007669"/>
    <property type="project" value="TreeGrafter"/>
</dbReference>
<dbReference type="AlphaFoldDB" id="H1YD02"/>
<dbReference type="InterPro" id="IPR017853">
    <property type="entry name" value="GH"/>
</dbReference>
<name>H1YD02_9SPHI</name>
<dbReference type="HOGENOM" id="CLU_018668_1_0_10"/>
<dbReference type="InterPro" id="IPR018087">
    <property type="entry name" value="Glyco_hydro_5_CS"/>
</dbReference>
<evidence type="ECO:0000256" key="3">
    <source>
        <dbReference type="ARBA" id="ARBA00023001"/>
    </source>
</evidence>
<dbReference type="InterPro" id="IPR050386">
    <property type="entry name" value="Glycosyl_hydrolase_5"/>
</dbReference>
<evidence type="ECO:0000256" key="4">
    <source>
        <dbReference type="ARBA" id="ARBA00023277"/>
    </source>
</evidence>
<keyword evidence="5 7" id="KW-0326">Glycosidase</keyword>
<protein>
    <submittedName>
        <fullName evidence="9">Glycoside hydrolase family 5</fullName>
    </submittedName>
</protein>
<keyword evidence="2 7" id="KW-0378">Hydrolase</keyword>
<feature type="domain" description="Glycoside hydrolase family 5" evidence="8">
    <location>
        <begin position="67"/>
        <end position="353"/>
    </location>
</feature>
<evidence type="ECO:0000256" key="1">
    <source>
        <dbReference type="ARBA" id="ARBA00005641"/>
    </source>
</evidence>
<evidence type="ECO:0000313" key="9">
    <source>
        <dbReference type="EMBL" id="EHQ26059.1"/>
    </source>
</evidence>
<organism evidence="9 10">
    <name type="scientific">Mucilaginibacter paludis DSM 18603</name>
    <dbReference type="NCBI Taxonomy" id="714943"/>
    <lineage>
        <taxon>Bacteria</taxon>
        <taxon>Pseudomonadati</taxon>
        <taxon>Bacteroidota</taxon>
        <taxon>Sphingobacteriia</taxon>
        <taxon>Sphingobacteriales</taxon>
        <taxon>Sphingobacteriaceae</taxon>
        <taxon>Mucilaginibacter</taxon>
    </lineage>
</organism>
<keyword evidence="10" id="KW-1185">Reference proteome</keyword>
<evidence type="ECO:0000256" key="2">
    <source>
        <dbReference type="ARBA" id="ARBA00022801"/>
    </source>
</evidence>
<dbReference type="InterPro" id="IPR001547">
    <property type="entry name" value="Glyco_hydro_5"/>
</dbReference>